<dbReference type="Proteomes" id="UP001295469">
    <property type="component" value="Chromosome A04"/>
</dbReference>
<dbReference type="EMBL" id="HG994358">
    <property type="protein sequence ID" value="CAF2282176.1"/>
    <property type="molecule type" value="Genomic_DNA"/>
</dbReference>
<dbReference type="AlphaFoldDB" id="A0A817AUI4"/>
<dbReference type="SMR" id="A0A817AUI4"/>
<gene>
    <name evidence="1" type="ORF">DARMORV10_A04P20850.1</name>
</gene>
<evidence type="ECO:0000313" key="1">
    <source>
        <dbReference type="EMBL" id="CAF2282176.1"/>
    </source>
</evidence>
<organism evidence="1">
    <name type="scientific">Brassica napus</name>
    <name type="common">Rape</name>
    <dbReference type="NCBI Taxonomy" id="3708"/>
    <lineage>
        <taxon>Eukaryota</taxon>
        <taxon>Viridiplantae</taxon>
        <taxon>Streptophyta</taxon>
        <taxon>Embryophyta</taxon>
        <taxon>Tracheophyta</taxon>
        <taxon>Spermatophyta</taxon>
        <taxon>Magnoliopsida</taxon>
        <taxon>eudicotyledons</taxon>
        <taxon>Gunneridae</taxon>
        <taxon>Pentapetalae</taxon>
        <taxon>rosids</taxon>
        <taxon>malvids</taxon>
        <taxon>Brassicales</taxon>
        <taxon>Brassicaceae</taxon>
        <taxon>Brassiceae</taxon>
        <taxon>Brassica</taxon>
    </lineage>
</organism>
<reference evidence="1" key="1">
    <citation type="submission" date="2021-01" db="EMBL/GenBank/DDBJ databases">
        <authorList>
            <consortium name="Genoscope - CEA"/>
            <person name="William W."/>
        </authorList>
    </citation>
    <scope>NUCLEOTIDE SEQUENCE</scope>
</reference>
<proteinExistence type="predicted"/>
<sequence length="104" mass="11954">MTHLNMTIHAVKRLKNNFVYNADGGNKWLGKLVEKMVKLVAVMNGFKPHEIAVKISGETGEILEILEDKEGKTMKYVSEAYEREDGKIWFGSVFWPAVWVLDRK</sequence>
<name>A0A817AUI4_BRANA</name>
<accession>A0A817AUI4</accession>
<protein>
    <submittedName>
        <fullName evidence="1">(rape) hypothetical protein</fullName>
    </submittedName>
</protein>